<keyword evidence="1" id="KW-1133">Transmembrane helix</keyword>
<dbReference type="EMBL" id="CP002403">
    <property type="protein sequence ID" value="ADU20832.1"/>
    <property type="molecule type" value="Genomic_DNA"/>
</dbReference>
<evidence type="ECO:0000256" key="1">
    <source>
        <dbReference type="SAM" id="Phobius"/>
    </source>
</evidence>
<dbReference type="HOGENOM" id="CLU_2208142_0_0_9"/>
<dbReference type="RefSeq" id="WP_013497024.1">
    <property type="nucleotide sequence ID" value="NC_014833.1"/>
</dbReference>
<dbReference type="AlphaFoldDB" id="E6UD38"/>
<dbReference type="Proteomes" id="UP000006919">
    <property type="component" value="Chromosome"/>
</dbReference>
<dbReference type="STRING" id="697329.Rumal_0275"/>
<protein>
    <submittedName>
        <fullName evidence="2">Uncharacterized protein</fullName>
    </submittedName>
</protein>
<feature type="transmembrane region" description="Helical" evidence="1">
    <location>
        <begin position="73"/>
        <end position="93"/>
    </location>
</feature>
<accession>E6UD38</accession>
<proteinExistence type="predicted"/>
<organism evidence="2 3">
    <name type="scientific">Ruminococcus albus (strain ATCC 27210 / DSM 20455 / JCM 14654 / NCDO 2250 / 7)</name>
    <dbReference type="NCBI Taxonomy" id="697329"/>
    <lineage>
        <taxon>Bacteria</taxon>
        <taxon>Bacillati</taxon>
        <taxon>Bacillota</taxon>
        <taxon>Clostridia</taxon>
        <taxon>Eubacteriales</taxon>
        <taxon>Oscillospiraceae</taxon>
        <taxon>Ruminococcus</taxon>
    </lineage>
</organism>
<dbReference type="Gene3D" id="2.20.28.30">
    <property type="entry name" value="RNA polymerase ii, chain L"/>
    <property type="match status" value="1"/>
</dbReference>
<evidence type="ECO:0000313" key="2">
    <source>
        <dbReference type="EMBL" id="ADU20832.1"/>
    </source>
</evidence>
<gene>
    <name evidence="2" type="ordered locus">Rumal_0275</name>
</gene>
<sequence>MQIVAIRCPNCSGDISYTPGEQVVKCPYCDSVLNIKEGSDRAALERTKNEFKNIEHIRYEYARSVQHWKTLTYLYYGLVFVLTITAFLLLDFFRNHSGGYNLGGIIF</sequence>
<dbReference type="OrthoDB" id="1821808at2"/>
<evidence type="ECO:0000313" key="3">
    <source>
        <dbReference type="Proteomes" id="UP000006919"/>
    </source>
</evidence>
<reference evidence="2 3" key="1">
    <citation type="journal article" date="2011" name="J. Bacteriol.">
        <title>Complete genome of the cellulolytic ruminal bacterium Ruminococcus albus 7.</title>
        <authorList>
            <person name="Suen G."/>
            <person name="Stevenson D.M."/>
            <person name="Bruce D.C."/>
            <person name="Chertkov O."/>
            <person name="Copeland A."/>
            <person name="Cheng J.F."/>
            <person name="Detter C."/>
            <person name="Detter J.C."/>
            <person name="Goodwin L.A."/>
            <person name="Han C.S."/>
            <person name="Hauser L.J."/>
            <person name="Ivanova N.N."/>
            <person name="Kyrpides N.C."/>
            <person name="Land M.L."/>
            <person name="Lapidus A."/>
            <person name="Lucas S."/>
            <person name="Ovchinnikova G."/>
            <person name="Pitluck S."/>
            <person name="Tapia R."/>
            <person name="Woyke T."/>
            <person name="Boyum J."/>
            <person name="Mead D."/>
            <person name="Weimer P.J."/>
        </authorList>
    </citation>
    <scope>NUCLEOTIDE SEQUENCE [LARGE SCALE GENOMIC DNA]</scope>
    <source>
        <strain evidence="3">ATCC 27210 / DSM 20455 / JCM 14654 / NCDO 2250 / 7</strain>
    </source>
</reference>
<name>E6UD38_RUMA7</name>
<keyword evidence="1" id="KW-0812">Transmembrane</keyword>
<keyword evidence="1" id="KW-0472">Membrane</keyword>
<dbReference type="KEGG" id="ral:Rumal_0275"/>